<comment type="caution">
    <text evidence="2">The sequence shown here is derived from an EMBL/GenBank/DDBJ whole genome shotgun (WGS) entry which is preliminary data.</text>
</comment>
<reference evidence="2 3" key="1">
    <citation type="submission" date="2024-03" db="EMBL/GenBank/DDBJ databases">
        <title>Two novel species of the genus Flavobacterium exhibiting potentially degradation of complex polysaccharides.</title>
        <authorList>
            <person name="Lian X."/>
        </authorList>
    </citation>
    <scope>NUCLEOTIDE SEQUENCE [LARGE SCALE GENOMIC DNA]</scope>
    <source>
        <strain evidence="3">j3</strain>
    </source>
</reference>
<proteinExistence type="predicted"/>
<dbReference type="RefSeq" id="WP_342694880.1">
    <property type="nucleotide sequence ID" value="NZ_JBCGDO010000003.1"/>
</dbReference>
<keyword evidence="3" id="KW-1185">Reference proteome</keyword>
<keyword evidence="1" id="KW-0472">Membrane</keyword>
<keyword evidence="1" id="KW-1133">Transmembrane helix</keyword>
<sequence>MNYLKFTQYAYLIAAILFAIDGIREYNAGNKEGAYLRFGFTAIGVFMFFFRRNFAKKFAERNKKP</sequence>
<feature type="transmembrane region" description="Helical" evidence="1">
    <location>
        <begin position="6"/>
        <end position="23"/>
    </location>
</feature>
<dbReference type="Proteomes" id="UP001460072">
    <property type="component" value="Unassembled WGS sequence"/>
</dbReference>
<keyword evidence="1" id="KW-0812">Transmembrane</keyword>
<accession>A0ABU9N299</accession>
<feature type="transmembrane region" description="Helical" evidence="1">
    <location>
        <begin position="35"/>
        <end position="54"/>
    </location>
</feature>
<evidence type="ECO:0000256" key="1">
    <source>
        <dbReference type="SAM" id="Phobius"/>
    </source>
</evidence>
<name>A0ABU9N299_9FLAO</name>
<evidence type="ECO:0000313" key="2">
    <source>
        <dbReference type="EMBL" id="MEM0541648.1"/>
    </source>
</evidence>
<dbReference type="EMBL" id="JBCGDO010000003">
    <property type="protein sequence ID" value="MEM0541648.1"/>
    <property type="molecule type" value="Genomic_DNA"/>
</dbReference>
<organism evidence="2 3">
    <name type="scientific">Flavobacterium aureirubrum</name>
    <dbReference type="NCBI Taxonomy" id="3133147"/>
    <lineage>
        <taxon>Bacteria</taxon>
        <taxon>Pseudomonadati</taxon>
        <taxon>Bacteroidota</taxon>
        <taxon>Flavobacteriia</taxon>
        <taxon>Flavobacteriales</taxon>
        <taxon>Flavobacteriaceae</taxon>
        <taxon>Flavobacterium</taxon>
    </lineage>
</organism>
<gene>
    <name evidence="2" type="ORF">WFZ85_03395</name>
</gene>
<evidence type="ECO:0000313" key="3">
    <source>
        <dbReference type="Proteomes" id="UP001460072"/>
    </source>
</evidence>
<protein>
    <submittedName>
        <fullName evidence="2">Uncharacterized protein</fullName>
    </submittedName>
</protein>